<evidence type="ECO:0000256" key="3">
    <source>
        <dbReference type="ARBA" id="ARBA00023125"/>
    </source>
</evidence>
<keyword evidence="3 6" id="KW-0238">DNA-binding</keyword>
<name>A0AAU7CDI0_9BACT</name>
<evidence type="ECO:0000256" key="4">
    <source>
        <dbReference type="ARBA" id="ARBA00023172"/>
    </source>
</evidence>
<dbReference type="Gene3D" id="2.40.50.140">
    <property type="entry name" value="Nucleic acid-binding proteins"/>
    <property type="match status" value="1"/>
</dbReference>
<dbReference type="RefSeq" id="WP_406695502.1">
    <property type="nucleotide sequence ID" value="NZ_CP155447.1"/>
</dbReference>
<comment type="function">
    <text evidence="6">The RuvA-RuvB-RuvC complex processes Holliday junction (HJ) DNA during genetic recombination and DNA repair, while the RuvA-RuvB complex plays an important role in the rescue of blocked DNA replication forks via replication fork reversal (RFR). RuvA specifically binds to HJ cruciform DNA, conferring on it an open structure. The RuvB hexamer acts as an ATP-dependent pump, pulling dsDNA into and through the RuvAB complex. HJ branch migration allows RuvC to scan DNA until it finds its consensus sequence, where it cleaves and resolves the cruciform DNA.</text>
</comment>
<evidence type="ECO:0000313" key="7">
    <source>
        <dbReference type="EMBL" id="XBH02761.1"/>
    </source>
</evidence>
<evidence type="ECO:0000256" key="1">
    <source>
        <dbReference type="ARBA" id="ARBA00022490"/>
    </source>
</evidence>
<dbReference type="GO" id="GO:0003678">
    <property type="term" value="F:DNA helicase activity"/>
    <property type="evidence" value="ECO:0007669"/>
    <property type="project" value="InterPro"/>
</dbReference>
<evidence type="ECO:0000256" key="6">
    <source>
        <dbReference type="HAMAP-Rule" id="MF_00031"/>
    </source>
</evidence>
<comment type="subcellular location">
    <subcellularLocation>
        <location evidence="6">Cytoplasm</location>
    </subcellularLocation>
</comment>
<dbReference type="GO" id="GO:0006281">
    <property type="term" value="P:DNA repair"/>
    <property type="evidence" value="ECO:0007669"/>
    <property type="project" value="UniProtKB-UniRule"/>
</dbReference>
<sequence>MISQIRGILRTVADEVLTLAVDPMEIEVLIPEYTRRKMQTHLGEIVSLHTIFYIEGNAMGGRMTPRLVGFLSAIDREFFEIFCSVDGVGVRKALRAMVRPVRELARTIQDQDVKMLSTYPGIGEATAERIVAKLRRKVGKFTLIVGQAAAAEGTAAESNGVAEAVEPDVIRDTFAALLSVGHNESEARREIDRVLTGKKKFKSVADMIDAIYQQQRQPD</sequence>
<keyword evidence="2 6" id="KW-0227">DNA damage</keyword>
<keyword evidence="1 6" id="KW-0963">Cytoplasm</keyword>
<keyword evidence="5 6" id="KW-0234">DNA repair</keyword>
<gene>
    <name evidence="6 7" type="primary">ruvA</name>
    <name evidence="7" type="ORF">V5E97_31245</name>
</gene>
<keyword evidence="4 6" id="KW-0233">DNA recombination</keyword>
<comment type="domain">
    <text evidence="6">Has three domains with a flexible linker between the domains II and III and assumes an 'L' shape. Domain III is highly mobile and contacts RuvB.</text>
</comment>
<dbReference type="HAMAP" id="MF_00031">
    <property type="entry name" value="DNA_HJ_migration_RuvA"/>
    <property type="match status" value="1"/>
</dbReference>
<dbReference type="GO" id="GO:0000400">
    <property type="term" value="F:four-way junction DNA binding"/>
    <property type="evidence" value="ECO:0007669"/>
    <property type="project" value="UniProtKB-UniRule"/>
</dbReference>
<dbReference type="GO" id="GO:0048476">
    <property type="term" value="C:Holliday junction resolvase complex"/>
    <property type="evidence" value="ECO:0007669"/>
    <property type="project" value="UniProtKB-UniRule"/>
</dbReference>
<comment type="similarity">
    <text evidence="6">Belongs to the RuvA family.</text>
</comment>
<dbReference type="Pfam" id="PF14520">
    <property type="entry name" value="HHH_5"/>
    <property type="match status" value="1"/>
</dbReference>
<dbReference type="Gene3D" id="1.10.150.20">
    <property type="entry name" value="5' to 3' exonuclease, C-terminal subdomain"/>
    <property type="match status" value="1"/>
</dbReference>
<keyword evidence="7" id="KW-0378">Hydrolase</keyword>
<dbReference type="GO" id="GO:0006310">
    <property type="term" value="P:DNA recombination"/>
    <property type="evidence" value="ECO:0007669"/>
    <property type="project" value="UniProtKB-UniRule"/>
</dbReference>
<dbReference type="GO" id="GO:0016787">
    <property type="term" value="F:hydrolase activity"/>
    <property type="evidence" value="ECO:0007669"/>
    <property type="project" value="UniProtKB-KW"/>
</dbReference>
<evidence type="ECO:0000256" key="5">
    <source>
        <dbReference type="ARBA" id="ARBA00023204"/>
    </source>
</evidence>
<dbReference type="InterPro" id="IPR010994">
    <property type="entry name" value="RuvA_2-like"/>
</dbReference>
<dbReference type="InterPro" id="IPR012340">
    <property type="entry name" value="NA-bd_OB-fold"/>
</dbReference>
<dbReference type="EMBL" id="CP155447">
    <property type="protein sequence ID" value="XBH02761.1"/>
    <property type="molecule type" value="Genomic_DNA"/>
</dbReference>
<accession>A0AAU7CDI0</accession>
<dbReference type="NCBIfam" id="TIGR00084">
    <property type="entry name" value="ruvA"/>
    <property type="match status" value="1"/>
</dbReference>
<feature type="region of interest" description="Domain III" evidence="6">
    <location>
        <begin position="165"/>
        <end position="219"/>
    </location>
</feature>
<protein>
    <recommendedName>
        <fullName evidence="6">Holliday junction branch migration complex subunit RuvA</fullName>
    </recommendedName>
</protein>
<organism evidence="7">
    <name type="scientific">Singulisphaera sp. Ch08</name>
    <dbReference type="NCBI Taxonomy" id="3120278"/>
    <lineage>
        <taxon>Bacteria</taxon>
        <taxon>Pseudomonadati</taxon>
        <taxon>Planctomycetota</taxon>
        <taxon>Planctomycetia</taxon>
        <taxon>Isosphaerales</taxon>
        <taxon>Isosphaeraceae</taxon>
        <taxon>Singulisphaera</taxon>
    </lineage>
</organism>
<proteinExistence type="inferred from homology"/>
<reference evidence="7" key="1">
    <citation type="submission" date="2024-05" db="EMBL/GenBank/DDBJ databases">
        <title>Planctomycetes of the genus Singulisphaera possess chitinolytic capabilities.</title>
        <authorList>
            <person name="Ivanova A."/>
        </authorList>
    </citation>
    <scope>NUCLEOTIDE SEQUENCE</scope>
    <source>
        <strain evidence="7">Ch08T</strain>
    </source>
</reference>
<comment type="caution">
    <text evidence="6">Lacks conserved residue(s) required for the propagation of feature annotation.</text>
</comment>
<dbReference type="AlphaFoldDB" id="A0AAU7CDI0"/>
<dbReference type="SUPFAM" id="SSF47781">
    <property type="entry name" value="RuvA domain 2-like"/>
    <property type="match status" value="1"/>
</dbReference>
<dbReference type="GO" id="GO:0005737">
    <property type="term" value="C:cytoplasm"/>
    <property type="evidence" value="ECO:0007669"/>
    <property type="project" value="UniProtKB-SubCell"/>
</dbReference>
<evidence type="ECO:0000256" key="2">
    <source>
        <dbReference type="ARBA" id="ARBA00022763"/>
    </source>
</evidence>
<comment type="subunit">
    <text evidence="6">Homotetramer. Forms an RuvA(8)-RuvB(12)-Holliday junction (HJ) complex. HJ DNA is sandwiched between 2 RuvA tetramers; dsDNA enters through RuvA and exits via RuvB. An RuvB hexamer assembles on each DNA strand where it exits the tetramer. Each RuvB hexamer is contacted by two RuvA subunits (via domain III) on 2 adjacent RuvB subunits; this complex drives branch migration. In the full resolvosome a probable DNA-RuvA(4)-RuvB(12)-RuvC(2) complex forms which resolves the HJ.</text>
</comment>
<dbReference type="InterPro" id="IPR000085">
    <property type="entry name" value="RuvA"/>
</dbReference>